<protein>
    <recommendedName>
        <fullName evidence="4">SseB family protein</fullName>
    </recommendedName>
</protein>
<evidence type="ECO:0008006" key="4">
    <source>
        <dbReference type="Google" id="ProtNLM"/>
    </source>
</evidence>
<dbReference type="InterPro" id="IPR049975">
    <property type="entry name" value="SAV_915-like_dom"/>
</dbReference>
<proteinExistence type="predicted"/>
<reference evidence="2 3" key="1">
    <citation type="submission" date="2019-03" db="EMBL/GenBank/DDBJ databases">
        <title>Draft genome sequences of novel Actinobacteria.</title>
        <authorList>
            <person name="Sahin N."/>
            <person name="Ay H."/>
            <person name="Saygin H."/>
        </authorList>
    </citation>
    <scope>NUCLEOTIDE SEQUENCE [LARGE SCALE GENOMIC DNA]</scope>
    <source>
        <strain evidence="2 3">DSM 41900</strain>
    </source>
</reference>
<accession>A0A4R4TJJ9</accession>
<sequence>MNADDPSDRVPAGLYLVPVRPGPVSGVTARLFRTPRGERTAVGFTSERGLVAALGPWQRCVRLSEPALRALVAPLGVHTLTIDPPLVAGAGPDQYAGRPARGTLLAA</sequence>
<dbReference type="Proteomes" id="UP000295345">
    <property type="component" value="Unassembled WGS sequence"/>
</dbReference>
<dbReference type="OrthoDB" id="4238227at2"/>
<keyword evidence="3" id="KW-1185">Reference proteome</keyword>
<evidence type="ECO:0000256" key="1">
    <source>
        <dbReference type="SAM" id="MobiDB-lite"/>
    </source>
</evidence>
<evidence type="ECO:0000313" key="2">
    <source>
        <dbReference type="EMBL" id="TDC78011.1"/>
    </source>
</evidence>
<organism evidence="2 3">
    <name type="scientific">Streptomyces hainanensis</name>
    <dbReference type="NCBI Taxonomy" id="402648"/>
    <lineage>
        <taxon>Bacteria</taxon>
        <taxon>Bacillati</taxon>
        <taxon>Actinomycetota</taxon>
        <taxon>Actinomycetes</taxon>
        <taxon>Kitasatosporales</taxon>
        <taxon>Streptomycetaceae</taxon>
        <taxon>Streptomyces</taxon>
    </lineage>
</organism>
<dbReference type="EMBL" id="SMKI01000041">
    <property type="protein sequence ID" value="TDC78011.1"/>
    <property type="molecule type" value="Genomic_DNA"/>
</dbReference>
<feature type="region of interest" description="Disordered" evidence="1">
    <location>
        <begin position="88"/>
        <end position="107"/>
    </location>
</feature>
<comment type="caution">
    <text evidence="2">The sequence shown here is derived from an EMBL/GenBank/DDBJ whole genome shotgun (WGS) entry which is preliminary data.</text>
</comment>
<gene>
    <name evidence="2" type="ORF">E1283_05930</name>
</gene>
<name>A0A4R4TJJ9_9ACTN</name>
<dbReference type="AlphaFoldDB" id="A0A4R4TJJ9"/>
<evidence type="ECO:0000313" key="3">
    <source>
        <dbReference type="Proteomes" id="UP000295345"/>
    </source>
</evidence>
<dbReference type="NCBIfam" id="NF042914">
    <property type="entry name" value="SAV915_dom"/>
    <property type="match status" value="1"/>
</dbReference>